<evidence type="ECO:0000313" key="6">
    <source>
        <dbReference type="EMBL" id="MFC0624071.1"/>
    </source>
</evidence>
<accession>A0ABV6QHF3</accession>
<organism evidence="6 7">
    <name type="scientific">Kribbella deserti</name>
    <dbReference type="NCBI Taxonomy" id="1926257"/>
    <lineage>
        <taxon>Bacteria</taxon>
        <taxon>Bacillati</taxon>
        <taxon>Actinomycetota</taxon>
        <taxon>Actinomycetes</taxon>
        <taxon>Propionibacteriales</taxon>
        <taxon>Kribbellaceae</taxon>
        <taxon>Kribbella</taxon>
    </lineage>
</organism>
<dbReference type="EMBL" id="JBHLTC010000009">
    <property type="protein sequence ID" value="MFC0624071.1"/>
    <property type="molecule type" value="Genomic_DNA"/>
</dbReference>
<dbReference type="Proteomes" id="UP001589890">
    <property type="component" value="Unassembled WGS sequence"/>
</dbReference>
<name>A0ABV6QHF3_9ACTN</name>
<evidence type="ECO:0000313" key="7">
    <source>
        <dbReference type="Proteomes" id="UP001589890"/>
    </source>
</evidence>
<comment type="caution">
    <text evidence="6">The sequence shown here is derived from an EMBL/GenBank/DDBJ whole genome shotgun (WGS) entry which is preliminary data.</text>
</comment>
<gene>
    <name evidence="6" type="ORF">ACFFGN_08355</name>
</gene>
<dbReference type="InterPro" id="IPR046348">
    <property type="entry name" value="SIS_dom_sf"/>
</dbReference>
<dbReference type="PANTHER" id="PTHR30514:SF1">
    <property type="entry name" value="HTH-TYPE TRANSCRIPTIONAL REGULATOR HEXR-RELATED"/>
    <property type="match status" value="1"/>
</dbReference>
<protein>
    <submittedName>
        <fullName evidence="6">MurR/RpiR family transcriptional regulator</fullName>
    </submittedName>
</protein>
<dbReference type="Pfam" id="PF01380">
    <property type="entry name" value="SIS"/>
    <property type="match status" value="1"/>
</dbReference>
<dbReference type="InterPro" id="IPR035472">
    <property type="entry name" value="RpiR-like_SIS"/>
</dbReference>
<dbReference type="PROSITE" id="PS51071">
    <property type="entry name" value="HTH_RPIR"/>
    <property type="match status" value="1"/>
</dbReference>
<dbReference type="Gene3D" id="3.40.50.10490">
    <property type="entry name" value="Glucose-6-phosphate isomerase like protein, domain 1"/>
    <property type="match status" value="1"/>
</dbReference>
<dbReference type="RefSeq" id="WP_380044830.1">
    <property type="nucleotide sequence ID" value="NZ_JBHLTC010000009.1"/>
</dbReference>
<evidence type="ECO:0000259" key="4">
    <source>
        <dbReference type="PROSITE" id="PS51071"/>
    </source>
</evidence>
<dbReference type="PANTHER" id="PTHR30514">
    <property type="entry name" value="GLUCOKINASE"/>
    <property type="match status" value="1"/>
</dbReference>
<dbReference type="SUPFAM" id="SSF46689">
    <property type="entry name" value="Homeodomain-like"/>
    <property type="match status" value="1"/>
</dbReference>
<dbReference type="CDD" id="cd05013">
    <property type="entry name" value="SIS_RpiR"/>
    <property type="match status" value="1"/>
</dbReference>
<evidence type="ECO:0000256" key="2">
    <source>
        <dbReference type="ARBA" id="ARBA00023125"/>
    </source>
</evidence>
<feature type="domain" description="SIS" evidence="5">
    <location>
        <begin position="125"/>
        <end position="265"/>
    </location>
</feature>
<dbReference type="InterPro" id="IPR001347">
    <property type="entry name" value="SIS_dom"/>
</dbReference>
<dbReference type="InterPro" id="IPR047640">
    <property type="entry name" value="RpiR-like"/>
</dbReference>
<dbReference type="Gene3D" id="1.10.10.10">
    <property type="entry name" value="Winged helix-like DNA-binding domain superfamily/Winged helix DNA-binding domain"/>
    <property type="match status" value="1"/>
</dbReference>
<dbReference type="SUPFAM" id="SSF53697">
    <property type="entry name" value="SIS domain"/>
    <property type="match status" value="1"/>
</dbReference>
<dbReference type="Pfam" id="PF01418">
    <property type="entry name" value="HTH_6"/>
    <property type="match status" value="1"/>
</dbReference>
<evidence type="ECO:0000256" key="3">
    <source>
        <dbReference type="ARBA" id="ARBA00023163"/>
    </source>
</evidence>
<dbReference type="InterPro" id="IPR009057">
    <property type="entry name" value="Homeodomain-like_sf"/>
</dbReference>
<keyword evidence="3" id="KW-0804">Transcription</keyword>
<evidence type="ECO:0000259" key="5">
    <source>
        <dbReference type="PROSITE" id="PS51464"/>
    </source>
</evidence>
<keyword evidence="1" id="KW-0805">Transcription regulation</keyword>
<keyword evidence="7" id="KW-1185">Reference proteome</keyword>
<reference evidence="6 7" key="1">
    <citation type="submission" date="2024-09" db="EMBL/GenBank/DDBJ databases">
        <authorList>
            <person name="Sun Q."/>
            <person name="Mori K."/>
        </authorList>
    </citation>
    <scope>NUCLEOTIDE SEQUENCE [LARGE SCALE GENOMIC DNA]</scope>
    <source>
        <strain evidence="6 7">CGMCC 1.15906</strain>
    </source>
</reference>
<proteinExistence type="predicted"/>
<evidence type="ECO:0000256" key="1">
    <source>
        <dbReference type="ARBA" id="ARBA00023015"/>
    </source>
</evidence>
<dbReference type="InterPro" id="IPR000281">
    <property type="entry name" value="HTH_RpiR"/>
</dbReference>
<dbReference type="InterPro" id="IPR036388">
    <property type="entry name" value="WH-like_DNA-bd_sf"/>
</dbReference>
<sequence length="294" mass="31207">MTLDSVRAASASLPESLRRIADFVLSEPSVAARLTITELAERTGTSQGTVTRFCRACGLKGFAELRIAMAEEVGRTGAQRWSDDIGREIGPEDTTEQVLKVLVATNVQALSRTAEQLDLAAVDEVVEKLIAARHCHFFGVGTSGVSGNELAKRLQRIAITCWSSSDVHTGLVAASLAEPADVFVGISSSGKVVETIEVLQAARRKGATTIAITAQPGSPLTDAADLVLTTGRQTSAEPAGALADRHAQFLVLDILYTRIAQATHPQTLTLLVSTAEALQPHRTTPNPPKRKPKP</sequence>
<dbReference type="PROSITE" id="PS51464">
    <property type="entry name" value="SIS"/>
    <property type="match status" value="1"/>
</dbReference>
<keyword evidence="2" id="KW-0238">DNA-binding</keyword>
<feature type="domain" description="HTH rpiR-type" evidence="4">
    <location>
        <begin position="1"/>
        <end position="76"/>
    </location>
</feature>